<evidence type="ECO:0000313" key="3">
    <source>
        <dbReference type="EnsemblPlants" id="AET5Gv21176800.6"/>
    </source>
</evidence>
<reference evidence="3" key="4">
    <citation type="submission" date="2019-03" db="UniProtKB">
        <authorList>
            <consortium name="EnsemblPlants"/>
        </authorList>
    </citation>
    <scope>IDENTIFICATION</scope>
</reference>
<keyword evidence="2" id="KW-0472">Membrane</keyword>
<dbReference type="PANTHER" id="PTHR12375">
    <property type="entry name" value="RNA-BINDING PROTEIN LUC7-RELATED"/>
    <property type="match status" value="1"/>
</dbReference>
<evidence type="ECO:0000313" key="4">
    <source>
        <dbReference type="Proteomes" id="UP000015105"/>
    </source>
</evidence>
<dbReference type="GO" id="GO:0003729">
    <property type="term" value="F:mRNA binding"/>
    <property type="evidence" value="ECO:0007669"/>
    <property type="project" value="InterPro"/>
</dbReference>
<dbReference type="AlphaFoldDB" id="A0A453MGN6"/>
<reference evidence="3" key="5">
    <citation type="journal article" date="2021" name="G3 (Bethesda)">
        <title>Aegilops tauschii genome assembly Aet v5.0 features greater sequence contiguity and improved annotation.</title>
        <authorList>
            <person name="Wang L."/>
            <person name="Zhu T."/>
            <person name="Rodriguez J.C."/>
            <person name="Deal K.R."/>
            <person name="Dubcovsky J."/>
            <person name="McGuire P.E."/>
            <person name="Lux T."/>
            <person name="Spannagl M."/>
            <person name="Mayer K.F.X."/>
            <person name="Baldrich P."/>
            <person name="Meyers B.C."/>
            <person name="Huo N."/>
            <person name="Gu Y.Q."/>
            <person name="Zhou H."/>
            <person name="Devos K.M."/>
            <person name="Bennetzen J.L."/>
            <person name="Unver T."/>
            <person name="Budak H."/>
            <person name="Gulick P.J."/>
            <person name="Galiba G."/>
            <person name="Kalapos B."/>
            <person name="Nelson D.R."/>
            <person name="Li P."/>
            <person name="You F.M."/>
            <person name="Luo M.C."/>
            <person name="Dvorak J."/>
        </authorList>
    </citation>
    <scope>NUCLEOTIDE SEQUENCE [LARGE SCALE GENOMIC DNA]</scope>
    <source>
        <strain evidence="3">cv. AL8/78</strain>
    </source>
</reference>
<reference evidence="4" key="1">
    <citation type="journal article" date="2014" name="Science">
        <title>Ancient hybridizations among the ancestral genomes of bread wheat.</title>
        <authorList>
            <consortium name="International Wheat Genome Sequencing Consortium,"/>
            <person name="Marcussen T."/>
            <person name="Sandve S.R."/>
            <person name="Heier L."/>
            <person name="Spannagl M."/>
            <person name="Pfeifer M."/>
            <person name="Jakobsen K.S."/>
            <person name="Wulff B.B."/>
            <person name="Steuernagel B."/>
            <person name="Mayer K.F."/>
            <person name="Olsen O.A."/>
        </authorList>
    </citation>
    <scope>NUCLEOTIDE SEQUENCE [LARGE SCALE GENOMIC DNA]</scope>
    <source>
        <strain evidence="4">cv. AL8/78</strain>
    </source>
</reference>
<keyword evidence="4" id="KW-1185">Reference proteome</keyword>
<proteinExistence type="inferred from homology"/>
<keyword evidence="2" id="KW-0812">Transmembrane</keyword>
<dbReference type="Pfam" id="PF03194">
    <property type="entry name" value="LUC7"/>
    <property type="match status" value="1"/>
</dbReference>
<reference evidence="4" key="2">
    <citation type="journal article" date="2017" name="Nat. Plants">
        <title>The Aegilops tauschii genome reveals multiple impacts of transposons.</title>
        <authorList>
            <person name="Zhao G."/>
            <person name="Zou C."/>
            <person name="Li K."/>
            <person name="Wang K."/>
            <person name="Li T."/>
            <person name="Gao L."/>
            <person name="Zhang X."/>
            <person name="Wang H."/>
            <person name="Yang Z."/>
            <person name="Liu X."/>
            <person name="Jiang W."/>
            <person name="Mao L."/>
            <person name="Kong X."/>
            <person name="Jiao Y."/>
            <person name="Jia J."/>
        </authorList>
    </citation>
    <scope>NUCLEOTIDE SEQUENCE [LARGE SCALE GENOMIC DNA]</scope>
    <source>
        <strain evidence="4">cv. AL8/78</strain>
    </source>
</reference>
<comment type="similarity">
    <text evidence="1">Belongs to the Luc7 family.</text>
</comment>
<dbReference type="InterPro" id="IPR004882">
    <property type="entry name" value="Luc7-rel"/>
</dbReference>
<organism evidence="3 4">
    <name type="scientific">Aegilops tauschii subsp. strangulata</name>
    <name type="common">Goatgrass</name>
    <dbReference type="NCBI Taxonomy" id="200361"/>
    <lineage>
        <taxon>Eukaryota</taxon>
        <taxon>Viridiplantae</taxon>
        <taxon>Streptophyta</taxon>
        <taxon>Embryophyta</taxon>
        <taxon>Tracheophyta</taxon>
        <taxon>Spermatophyta</taxon>
        <taxon>Magnoliopsida</taxon>
        <taxon>Liliopsida</taxon>
        <taxon>Poales</taxon>
        <taxon>Poaceae</taxon>
        <taxon>BOP clade</taxon>
        <taxon>Pooideae</taxon>
        <taxon>Triticodae</taxon>
        <taxon>Triticeae</taxon>
        <taxon>Triticinae</taxon>
        <taxon>Aegilops</taxon>
    </lineage>
</organism>
<accession>A0A453MGN6</accession>
<evidence type="ECO:0000256" key="1">
    <source>
        <dbReference type="ARBA" id="ARBA00005655"/>
    </source>
</evidence>
<evidence type="ECO:0000256" key="2">
    <source>
        <dbReference type="SAM" id="Phobius"/>
    </source>
</evidence>
<dbReference type="Gramene" id="AET5Gv21176800.6">
    <property type="protein sequence ID" value="AET5Gv21176800.6"/>
    <property type="gene ID" value="AET5Gv21176800"/>
</dbReference>
<dbReference type="EnsemblPlants" id="AET5Gv21176800.6">
    <property type="protein sequence ID" value="AET5Gv21176800.6"/>
    <property type="gene ID" value="AET5Gv21176800"/>
</dbReference>
<dbReference type="GO" id="GO:0005685">
    <property type="term" value="C:U1 snRNP"/>
    <property type="evidence" value="ECO:0007669"/>
    <property type="project" value="InterPro"/>
</dbReference>
<dbReference type="GO" id="GO:0006376">
    <property type="term" value="P:mRNA splice site recognition"/>
    <property type="evidence" value="ECO:0007669"/>
    <property type="project" value="InterPro"/>
</dbReference>
<keyword evidence="2" id="KW-1133">Transmembrane helix</keyword>
<feature type="transmembrane region" description="Helical" evidence="2">
    <location>
        <begin position="90"/>
        <end position="113"/>
    </location>
</feature>
<sequence length="132" mass="15896">MYALSTLQTDQKLRLCDICGAFLSVYDNDRRLADHFGGKLHLGYMLIREKLKELQVHSCMPKVRVRWWERLNKVVFQILYTLKQRNLHHFVNTCILFLKIVWLFFFVVFLSLLSCKFEHLYQVLNVMSHFLL</sequence>
<name>A0A453MGN6_AEGTS</name>
<reference evidence="3" key="3">
    <citation type="journal article" date="2017" name="Nature">
        <title>Genome sequence of the progenitor of the wheat D genome Aegilops tauschii.</title>
        <authorList>
            <person name="Luo M.C."/>
            <person name="Gu Y.Q."/>
            <person name="Puiu D."/>
            <person name="Wang H."/>
            <person name="Twardziok S.O."/>
            <person name="Deal K.R."/>
            <person name="Huo N."/>
            <person name="Zhu T."/>
            <person name="Wang L."/>
            <person name="Wang Y."/>
            <person name="McGuire P.E."/>
            <person name="Liu S."/>
            <person name="Long H."/>
            <person name="Ramasamy R.K."/>
            <person name="Rodriguez J.C."/>
            <person name="Van S.L."/>
            <person name="Yuan L."/>
            <person name="Wang Z."/>
            <person name="Xia Z."/>
            <person name="Xiao L."/>
            <person name="Anderson O.D."/>
            <person name="Ouyang S."/>
            <person name="Liang Y."/>
            <person name="Zimin A.V."/>
            <person name="Pertea G."/>
            <person name="Qi P."/>
            <person name="Bennetzen J.L."/>
            <person name="Dai X."/>
            <person name="Dawson M.W."/>
            <person name="Muller H.G."/>
            <person name="Kugler K."/>
            <person name="Rivarola-Duarte L."/>
            <person name="Spannagl M."/>
            <person name="Mayer K.F.X."/>
            <person name="Lu F.H."/>
            <person name="Bevan M.W."/>
            <person name="Leroy P."/>
            <person name="Li P."/>
            <person name="You F.M."/>
            <person name="Sun Q."/>
            <person name="Liu Z."/>
            <person name="Lyons E."/>
            <person name="Wicker T."/>
            <person name="Salzberg S.L."/>
            <person name="Devos K.M."/>
            <person name="Dvorak J."/>
        </authorList>
    </citation>
    <scope>NUCLEOTIDE SEQUENCE [LARGE SCALE GENOMIC DNA]</scope>
    <source>
        <strain evidence="3">cv. AL8/78</strain>
    </source>
</reference>
<protein>
    <submittedName>
        <fullName evidence="3">Uncharacterized protein</fullName>
    </submittedName>
</protein>
<dbReference type="Proteomes" id="UP000015105">
    <property type="component" value="Chromosome 5D"/>
</dbReference>